<dbReference type="VEuPathDB" id="FungiDB:FGRAMPH1_01G24725"/>
<reference evidence="2" key="4">
    <citation type="submission" date="2017-01" db="UniProtKB">
        <authorList>
            <consortium name="EnsemblFungi"/>
        </authorList>
    </citation>
    <scope>IDENTIFICATION</scope>
    <source>
        <strain evidence="2">PH-1 / ATCC MYA-4620 / FGSC 9075 / NRRL 31084</strain>
    </source>
</reference>
<evidence type="ECO:0000313" key="1">
    <source>
        <dbReference type="EMBL" id="CEF83164.1"/>
    </source>
</evidence>
<organism evidence="1 3">
    <name type="scientific">Gibberella zeae (strain ATCC MYA-4620 / CBS 123657 / FGSC 9075 / NRRL 31084 / PH-1)</name>
    <name type="common">Wheat head blight fungus</name>
    <name type="synonym">Fusarium graminearum</name>
    <dbReference type="NCBI Taxonomy" id="229533"/>
    <lineage>
        <taxon>Eukaryota</taxon>
        <taxon>Fungi</taxon>
        <taxon>Dikarya</taxon>
        <taxon>Ascomycota</taxon>
        <taxon>Pezizomycotina</taxon>
        <taxon>Sordariomycetes</taxon>
        <taxon>Hypocreomycetidae</taxon>
        <taxon>Hypocreales</taxon>
        <taxon>Nectriaceae</taxon>
        <taxon>Fusarium</taxon>
    </lineage>
</organism>
<dbReference type="InParanoid" id="A0A098DP67"/>
<reference evidence="1 3" key="3">
    <citation type="journal article" date="2015" name="BMC Genomics">
        <title>The completed genome sequence of the pathogenic ascomycete fungus Fusarium graminearum.</title>
        <authorList>
            <person name="King R."/>
            <person name="Urban M."/>
            <person name="Hammond-Kosack M.C."/>
            <person name="Hassani-Pak K."/>
            <person name="Hammond-Kosack K.E."/>
        </authorList>
    </citation>
    <scope>NUCLEOTIDE SEQUENCE [LARGE SCALE GENOMIC DNA]</scope>
    <source>
        <strain evidence="3">ATCC MYA-4620 / CBS 123657 / FGSC 9075 / NRRL 31084 / PH-1</strain>
        <strain evidence="1">PH-1</strain>
    </source>
</reference>
<reference evidence="2 3" key="2">
    <citation type="journal article" date="2010" name="Nature">
        <title>Comparative genomics reveals mobile pathogenicity chromosomes in Fusarium.</title>
        <authorList>
            <person name="Ma L.J."/>
            <person name="van der Does H.C."/>
            <person name="Borkovich K.A."/>
            <person name="Coleman J.J."/>
            <person name="Daboussi M.J."/>
            <person name="Di Pietro A."/>
            <person name="Dufresne M."/>
            <person name="Freitag M."/>
            <person name="Grabherr M."/>
            <person name="Henrissat B."/>
            <person name="Houterman P.M."/>
            <person name="Kang S."/>
            <person name="Shim W.B."/>
            <person name="Woloshuk C."/>
            <person name="Xie X."/>
            <person name="Xu J.R."/>
            <person name="Antoniw J."/>
            <person name="Baker S.E."/>
            <person name="Bluhm B.H."/>
            <person name="Breakspear A."/>
            <person name="Brown D.W."/>
            <person name="Butchko R.A."/>
            <person name="Chapman S."/>
            <person name="Coulson R."/>
            <person name="Coutinho P.M."/>
            <person name="Danchin E.G."/>
            <person name="Diener A."/>
            <person name="Gale L.R."/>
            <person name="Gardiner D.M."/>
            <person name="Goff S."/>
            <person name="Hammond-Kosack K.E."/>
            <person name="Hilburn K."/>
            <person name="Hua-Van A."/>
            <person name="Jonkers W."/>
            <person name="Kazan K."/>
            <person name="Kodira C.D."/>
            <person name="Koehrsen M."/>
            <person name="Kumar L."/>
            <person name="Lee Y.H."/>
            <person name="Li L."/>
            <person name="Manners J.M."/>
            <person name="Miranda-Saavedra D."/>
            <person name="Mukherjee M."/>
            <person name="Park G."/>
            <person name="Park J."/>
            <person name="Park S.Y."/>
            <person name="Proctor R.H."/>
            <person name="Regev A."/>
            <person name="Ruiz-Roldan M.C."/>
            <person name="Sain D."/>
            <person name="Sakthikumar S."/>
            <person name="Sykes S."/>
            <person name="Schwartz D.C."/>
            <person name="Turgeon B.G."/>
            <person name="Wapinski I."/>
            <person name="Yoder O."/>
            <person name="Young S."/>
            <person name="Zeng Q."/>
            <person name="Zhou S."/>
            <person name="Galagan J."/>
            <person name="Cuomo C.A."/>
            <person name="Kistler H.C."/>
            <person name="Rep M."/>
        </authorList>
    </citation>
    <scope>GENOME REANNOTATION</scope>
    <source>
        <strain evidence="3">ATCC MYA-4620 / CBS 123657 / FGSC 9075 / NRRL 31084 / PH-1</strain>
        <strain evidence="2">PH-1 / ATCC MYA-4620 / FGSC 9075 / NRRL 31084</strain>
    </source>
</reference>
<dbReference type="EMBL" id="HG970335">
    <property type="protein sequence ID" value="CEF83164.1"/>
    <property type="molecule type" value="Genomic_DNA"/>
</dbReference>
<dbReference type="EnsemblFungi" id="CEF83164">
    <property type="protein sequence ID" value="CEF83164"/>
    <property type="gene ID" value="FGRRES_20366"/>
</dbReference>
<accession>A0A098DP67</accession>
<gene>
    <name evidence="1" type="ORF">FGRAMPH1_01T24725</name>
</gene>
<accession>A0A0E0S9Q1</accession>
<reference evidence="2 3" key="1">
    <citation type="journal article" date="2007" name="Science">
        <title>The Fusarium graminearum genome reveals a link between localized polymorphism and pathogen specialization.</title>
        <authorList>
            <person name="Cuomo C.A."/>
            <person name="Gueldener U."/>
            <person name="Xu J.-R."/>
            <person name="Trail F."/>
            <person name="Turgeon B.G."/>
            <person name="Di Pietro A."/>
            <person name="Walton J.D."/>
            <person name="Ma L.-J."/>
            <person name="Baker S.E."/>
            <person name="Rep M."/>
            <person name="Adam G."/>
            <person name="Antoniw J."/>
            <person name="Baldwin T."/>
            <person name="Calvo S.E."/>
            <person name="Chang Y.-L."/>
            <person name="DeCaprio D."/>
            <person name="Gale L.R."/>
            <person name="Gnerre S."/>
            <person name="Goswami R.S."/>
            <person name="Hammond-Kosack K."/>
            <person name="Harris L.J."/>
            <person name="Hilburn K."/>
            <person name="Kennell J.C."/>
            <person name="Kroken S."/>
            <person name="Magnuson J.K."/>
            <person name="Mannhaupt G."/>
            <person name="Mauceli E.W."/>
            <person name="Mewes H.-W."/>
            <person name="Mitterbauer R."/>
            <person name="Muehlbauer G."/>
            <person name="Muensterkoetter M."/>
            <person name="Nelson D."/>
            <person name="O'Donnell K."/>
            <person name="Ouellet T."/>
            <person name="Qi W."/>
            <person name="Quesneville H."/>
            <person name="Roncero M.I.G."/>
            <person name="Seong K.-Y."/>
            <person name="Tetko I.V."/>
            <person name="Urban M."/>
            <person name="Waalwijk C."/>
            <person name="Ward T.J."/>
            <person name="Yao J."/>
            <person name="Birren B.W."/>
            <person name="Kistler H.C."/>
        </authorList>
    </citation>
    <scope>NUCLEOTIDE SEQUENCE [LARGE SCALE GENOMIC DNA]</scope>
    <source>
        <strain evidence="3">ATCC MYA-4620 / CBS 123657 / FGSC 9075 / NRRL 31084 / PH-1</strain>
        <strain evidence="2">PH-1 / ATCC MYA-4620 / FGSC 9075 / NRRL 31084</strain>
    </source>
</reference>
<dbReference type="Proteomes" id="UP000070720">
    <property type="component" value="Chromosome 4"/>
</dbReference>
<dbReference type="AlphaFoldDB" id="A0A098DP67"/>
<protein>
    <submittedName>
        <fullName evidence="1">Chromosome 4, complete genome</fullName>
    </submittedName>
</protein>
<name>A0A098DP67_GIBZE</name>
<evidence type="ECO:0000313" key="3">
    <source>
        <dbReference type="Proteomes" id="UP000070720"/>
    </source>
</evidence>
<keyword evidence="3" id="KW-1185">Reference proteome</keyword>
<sequence>MDFSLIEQQYRSEWINITETYAEAGVGGVKRMGYDAERPLSARNVCMTYLDTSEQLIGGNSIGTAQLTLLECRMNVFWSLKDRRDCKFFALASGLSSE</sequence>
<evidence type="ECO:0000313" key="2">
    <source>
        <dbReference type="EnsemblFungi" id="CEF83164"/>
    </source>
</evidence>
<proteinExistence type="predicted"/>